<keyword evidence="1" id="KW-0472">Membrane</keyword>
<keyword evidence="1" id="KW-1133">Transmembrane helix</keyword>
<organism evidence="2 3">
    <name type="scientific">Microcoleus asticus IPMA8</name>
    <dbReference type="NCBI Taxonomy" id="2563858"/>
    <lineage>
        <taxon>Bacteria</taxon>
        <taxon>Bacillati</taxon>
        <taxon>Cyanobacteriota</taxon>
        <taxon>Cyanophyceae</taxon>
        <taxon>Oscillatoriophycideae</taxon>
        <taxon>Oscillatoriales</taxon>
        <taxon>Microcoleaceae</taxon>
        <taxon>Microcoleus</taxon>
        <taxon>Microcoleus asticus</taxon>
    </lineage>
</organism>
<evidence type="ECO:0000256" key="1">
    <source>
        <dbReference type="SAM" id="Phobius"/>
    </source>
</evidence>
<feature type="transmembrane region" description="Helical" evidence="1">
    <location>
        <begin position="45"/>
        <end position="66"/>
    </location>
</feature>
<evidence type="ECO:0008006" key="4">
    <source>
        <dbReference type="Google" id="ProtNLM"/>
    </source>
</evidence>
<gene>
    <name evidence="2" type="ORF">E5S67_00256</name>
</gene>
<evidence type="ECO:0000313" key="2">
    <source>
        <dbReference type="EMBL" id="NQE32540.1"/>
    </source>
</evidence>
<evidence type="ECO:0000313" key="3">
    <source>
        <dbReference type="Proteomes" id="UP000702425"/>
    </source>
</evidence>
<reference evidence="2 3" key="1">
    <citation type="journal article" date="2020" name="Sci. Rep.">
        <title>A novel cyanobacterial geosmin producer, revising GeoA distribution and dispersion patterns in Bacteria.</title>
        <authorList>
            <person name="Churro C."/>
            <person name="Semedo-Aguiar A.P."/>
            <person name="Silva A.D."/>
            <person name="Pereira-Leal J.B."/>
            <person name="Leite R.B."/>
        </authorList>
    </citation>
    <scope>NUCLEOTIDE SEQUENCE [LARGE SCALE GENOMIC DNA]</scope>
    <source>
        <strain evidence="2 3">IPMA8</strain>
    </source>
</reference>
<keyword evidence="1" id="KW-0812">Transmembrane</keyword>
<accession>A0ABX2CSR8</accession>
<dbReference type="Proteomes" id="UP000702425">
    <property type="component" value="Unassembled WGS sequence"/>
</dbReference>
<sequence length="286" mass="31192">MLLMICQGSNCVSAPSTSRSKIFVAISECLCLQYYSERYNKMKRFLHRATLAVAVSAIAATVPSSLAPMRAQSQPLLLSQNVNFQPPDVTAPGSRQGGTHRGSKLCPAGLSITPLVPPTNIGLTVTESPTIFVYVPQTSAEIEFTLLNDNEDKVIYEKTFKLDKSGIVGVSIPATGNNKSLEVGKRYVWSFSMVCDPQDRSADLVVKGFVQRIEPQATLKSDLANPDPMTRLNVYAKNGIWYETLATLAQMRRQTPGDARLTAKWTQLLQSQGLESVATQPLVGPL</sequence>
<comment type="caution">
    <text evidence="2">The sequence shown here is derived from an EMBL/GenBank/DDBJ whole genome shotgun (WGS) entry which is preliminary data.</text>
</comment>
<keyword evidence="3" id="KW-1185">Reference proteome</keyword>
<proteinExistence type="predicted"/>
<dbReference type="Pfam" id="PF06051">
    <property type="entry name" value="DUF928"/>
    <property type="match status" value="1"/>
</dbReference>
<dbReference type="InterPro" id="IPR010328">
    <property type="entry name" value="DUF928"/>
</dbReference>
<name>A0ABX2CSR8_9CYAN</name>
<dbReference type="EMBL" id="SRRZ01000003">
    <property type="protein sequence ID" value="NQE32540.1"/>
    <property type="molecule type" value="Genomic_DNA"/>
</dbReference>
<protein>
    <recommendedName>
        <fullName evidence="4">DUF928 domain-containing protein</fullName>
    </recommendedName>
</protein>